<dbReference type="AlphaFoldDB" id="D6RMM3"/>
<organism evidence="1 2">
    <name type="scientific">Coprinopsis cinerea (strain Okayama-7 / 130 / ATCC MYA-4618 / FGSC 9003)</name>
    <name type="common">Inky cap fungus</name>
    <name type="synonym">Hormographiella aspergillata</name>
    <dbReference type="NCBI Taxonomy" id="240176"/>
    <lineage>
        <taxon>Eukaryota</taxon>
        <taxon>Fungi</taxon>
        <taxon>Dikarya</taxon>
        <taxon>Basidiomycota</taxon>
        <taxon>Agaricomycotina</taxon>
        <taxon>Agaricomycetes</taxon>
        <taxon>Agaricomycetidae</taxon>
        <taxon>Agaricales</taxon>
        <taxon>Agaricineae</taxon>
        <taxon>Psathyrellaceae</taxon>
        <taxon>Coprinopsis</taxon>
    </lineage>
</organism>
<sequence length="329" mass="37020">MPRELPTDLDELRDHSDIMEDVWTTHSPLPVPKWFSSAEVRKGIRAMLKLDRCQEEVHRLGIEADNLCRWYGRQLADIEFALTQPAGQSVALELVIYRDHLYSLKASWANTFASTVRFDAQIAASKVVAPVDHPAPLRWITPTVSAFEPATQHDPLPPPDHEPALDTTPILDDEEIYGGYEPPRKVSKPKFTYLWASPPGILRDDDVFDLLGSLPASIPDTEHCIRQTGARIGVRKGLIEEILTFVNHLVHAAEIHQHRIGLGAGEHWEINPASTRELQEDSISGGLWVLAQIAAILRGFHTTQLAQVHLPAFRAFVYHHMLLIPRKPM</sequence>
<dbReference type="EMBL" id="AACS02000005">
    <property type="protein sequence ID" value="EFI27809.1"/>
    <property type="molecule type" value="Genomic_DNA"/>
</dbReference>
<protein>
    <submittedName>
        <fullName evidence="1">Uncharacterized protein</fullName>
    </submittedName>
</protein>
<dbReference type="HOGENOM" id="CLU_844722_0_0_1"/>
<comment type="caution">
    <text evidence="1">The sequence shown here is derived from an EMBL/GenBank/DDBJ whole genome shotgun (WGS) entry which is preliminary data.</text>
</comment>
<dbReference type="KEGG" id="cci:CC1G_14732"/>
<dbReference type="RefSeq" id="XP_002911303.1">
    <property type="nucleotide sequence ID" value="XM_002911257.1"/>
</dbReference>
<evidence type="ECO:0000313" key="1">
    <source>
        <dbReference type="EMBL" id="EFI27809.1"/>
    </source>
</evidence>
<gene>
    <name evidence="1" type="ORF">CC1G_14732</name>
</gene>
<dbReference type="Proteomes" id="UP000001861">
    <property type="component" value="Unassembled WGS sequence"/>
</dbReference>
<reference evidence="1 2" key="1">
    <citation type="journal article" date="2010" name="Proc. Natl. Acad. Sci. U.S.A.">
        <title>Insights into evolution of multicellular fungi from the assembled chromosomes of the mushroom Coprinopsis cinerea (Coprinus cinereus).</title>
        <authorList>
            <person name="Stajich J.E."/>
            <person name="Wilke S.K."/>
            <person name="Ahren D."/>
            <person name="Au C.H."/>
            <person name="Birren B.W."/>
            <person name="Borodovsky M."/>
            <person name="Burns C."/>
            <person name="Canback B."/>
            <person name="Casselton L.A."/>
            <person name="Cheng C.K."/>
            <person name="Deng J."/>
            <person name="Dietrich F.S."/>
            <person name="Fargo D.C."/>
            <person name="Farman M.L."/>
            <person name="Gathman A.C."/>
            <person name="Goldberg J."/>
            <person name="Guigo R."/>
            <person name="Hoegger P.J."/>
            <person name="Hooker J.B."/>
            <person name="Huggins A."/>
            <person name="James T.Y."/>
            <person name="Kamada T."/>
            <person name="Kilaru S."/>
            <person name="Kodira C."/>
            <person name="Kues U."/>
            <person name="Kupfer D."/>
            <person name="Kwan H.S."/>
            <person name="Lomsadze A."/>
            <person name="Li W."/>
            <person name="Lilly W.W."/>
            <person name="Ma L.J."/>
            <person name="Mackey A.J."/>
            <person name="Manning G."/>
            <person name="Martin F."/>
            <person name="Muraguchi H."/>
            <person name="Natvig D.O."/>
            <person name="Palmerini H."/>
            <person name="Ramesh M.A."/>
            <person name="Rehmeyer C.J."/>
            <person name="Roe B.A."/>
            <person name="Shenoy N."/>
            <person name="Stanke M."/>
            <person name="Ter-Hovhannisyan V."/>
            <person name="Tunlid A."/>
            <person name="Velagapudi R."/>
            <person name="Vision T.J."/>
            <person name="Zeng Q."/>
            <person name="Zolan M.E."/>
            <person name="Pukkila P.J."/>
        </authorList>
    </citation>
    <scope>NUCLEOTIDE SEQUENCE [LARGE SCALE GENOMIC DNA]</scope>
    <source>
        <strain evidence="2">Okayama-7 / 130 / ATCC MYA-4618 / FGSC 9003</strain>
    </source>
</reference>
<dbReference type="VEuPathDB" id="FungiDB:CC1G_14732"/>
<dbReference type="OrthoDB" id="3253684at2759"/>
<dbReference type="GeneID" id="9378407"/>
<evidence type="ECO:0000313" key="2">
    <source>
        <dbReference type="Proteomes" id="UP000001861"/>
    </source>
</evidence>
<accession>D6RMM3</accession>
<keyword evidence="2" id="KW-1185">Reference proteome</keyword>
<dbReference type="STRING" id="240176.D6RMM3"/>
<proteinExistence type="predicted"/>
<dbReference type="InParanoid" id="D6RMM3"/>
<name>D6RMM3_COPC7</name>